<sequence>MELCTAIQTQSAISNHHHPFLTATTAPALARTKSALSLKQTTVSRSGYGLRSRILYYTNPLPKATSEETSSGTDQYVVDKRDGATAAEDVPAVEKNVNNESAAAAVPKEESPVDGLTNELLDNLKIKIKKVTTRRLEYLNLDLQFDNFVLMNVFDSEDKYSLVLYGTGALLALWLTTVVVGAIDSIPLFPKLMEVVGLGYTLWFSWRYLLFKKNRDELATKIEELKQQALIPRVSSIADKAYPSKDTITFTALFMPWGVRLAKFVRRTRNAARLCEGLPCAKSRPRAQPRGAGQVRPPDSEWGETLRGTSVCQK</sequence>
<organism evidence="1 2">
    <name type="scientific">Citrus sinensis</name>
    <name type="common">Sweet orange</name>
    <name type="synonym">Citrus aurantium var. sinensis</name>
    <dbReference type="NCBI Taxonomy" id="2711"/>
    <lineage>
        <taxon>Eukaryota</taxon>
        <taxon>Viridiplantae</taxon>
        <taxon>Streptophyta</taxon>
        <taxon>Embryophyta</taxon>
        <taxon>Tracheophyta</taxon>
        <taxon>Spermatophyta</taxon>
        <taxon>Magnoliopsida</taxon>
        <taxon>eudicotyledons</taxon>
        <taxon>Gunneridae</taxon>
        <taxon>Pentapetalae</taxon>
        <taxon>rosids</taxon>
        <taxon>malvids</taxon>
        <taxon>Sapindales</taxon>
        <taxon>Rutaceae</taxon>
        <taxon>Aurantioideae</taxon>
        <taxon>Citrus</taxon>
    </lineage>
</organism>
<proteinExistence type="predicted"/>
<dbReference type="EMBL" id="CM039176">
    <property type="protein sequence ID" value="KAH9712783.1"/>
    <property type="molecule type" value="Genomic_DNA"/>
</dbReference>
<dbReference type="Proteomes" id="UP000829398">
    <property type="component" value="Chromosome 7"/>
</dbReference>
<evidence type="ECO:0000313" key="1">
    <source>
        <dbReference type="EMBL" id="KAH9712783.1"/>
    </source>
</evidence>
<comment type="caution">
    <text evidence="1">The sequence shown here is derived from an EMBL/GenBank/DDBJ whole genome shotgun (WGS) entry which is preliminary data.</text>
</comment>
<protein>
    <submittedName>
        <fullName evidence="1">Protein CURVATURE THYLAKOID 1D</fullName>
    </submittedName>
</protein>
<accession>A0ACB8J558</accession>
<evidence type="ECO:0000313" key="2">
    <source>
        <dbReference type="Proteomes" id="UP000829398"/>
    </source>
</evidence>
<keyword evidence="2" id="KW-1185">Reference proteome</keyword>
<gene>
    <name evidence="1" type="ORF">KPL71_020148</name>
</gene>
<reference evidence="2" key="1">
    <citation type="journal article" date="2023" name="Hortic. Res.">
        <title>A chromosome-level phased genome enabling allele-level studies in sweet orange: a case study on citrus Huanglongbing tolerance.</title>
        <authorList>
            <person name="Wu B."/>
            <person name="Yu Q."/>
            <person name="Deng Z."/>
            <person name="Duan Y."/>
            <person name="Luo F."/>
            <person name="Gmitter F. Jr."/>
        </authorList>
    </citation>
    <scope>NUCLEOTIDE SEQUENCE [LARGE SCALE GENOMIC DNA]</scope>
    <source>
        <strain evidence="2">cv. Valencia</strain>
    </source>
</reference>
<name>A0ACB8J558_CITSI</name>